<dbReference type="PANTHER" id="PTHR47324:SF1">
    <property type="entry name" value="EGF-LIKE DOMAIN-CONTAINING PROTEIN-RELATED"/>
    <property type="match status" value="1"/>
</dbReference>
<keyword evidence="4" id="KW-1185">Reference proteome</keyword>
<keyword evidence="1" id="KW-0472">Membrane</keyword>
<keyword evidence="1" id="KW-1133">Transmembrane helix</keyword>
<feature type="transmembrane region" description="Helical" evidence="1">
    <location>
        <begin position="167"/>
        <end position="186"/>
    </location>
</feature>
<evidence type="ECO:0000313" key="3">
    <source>
        <dbReference type="EMBL" id="EFO82857.1"/>
    </source>
</evidence>
<dbReference type="RefSeq" id="XP_003118259.2">
    <property type="nucleotide sequence ID" value="XM_003118211.2"/>
</dbReference>
<dbReference type="OrthoDB" id="5867826at2759"/>
<evidence type="ECO:0000259" key="2">
    <source>
        <dbReference type="PROSITE" id="PS50234"/>
    </source>
</evidence>
<proteinExistence type="predicted"/>
<dbReference type="Pfam" id="PF00092">
    <property type="entry name" value="VWA"/>
    <property type="match status" value="1"/>
</dbReference>
<keyword evidence="1" id="KW-0812">Transmembrane</keyword>
<dbReference type="SUPFAM" id="SSF53300">
    <property type="entry name" value="vWA-like"/>
    <property type="match status" value="1"/>
</dbReference>
<gene>
    <name evidence="3" type="ORF">CRE_00422</name>
</gene>
<evidence type="ECO:0000313" key="4">
    <source>
        <dbReference type="Proteomes" id="UP000008281"/>
    </source>
</evidence>
<accession>E3LCH8</accession>
<dbReference type="Gene3D" id="3.40.50.410">
    <property type="entry name" value="von Willebrand factor, type A domain"/>
    <property type="match status" value="1"/>
</dbReference>
<dbReference type="KEGG" id="crq:GCK72_024054"/>
<dbReference type="InterPro" id="IPR002035">
    <property type="entry name" value="VWF_A"/>
</dbReference>
<dbReference type="GeneID" id="9825046"/>
<dbReference type="HOGENOM" id="CLU_1519247_0_0_1"/>
<sequence length="189" mass="20821">MLEPSNRTMNAVRVALIAVAGILEDQAPPAAELNSITSQNILRSYLNVLKGNYDDFDIVGQCLTYNLVEVGSSYFISRGYKSEIQNHLLVYLTTSTAFDVDPVSTAEEILNSHQYGIITVRFGDIVDHQKLKMISGGSSCSFTASNSTGLDHLIKPIQRHIMHAESGFTAFLIILVYFNAIGGHYCNKK</sequence>
<name>E3LCH8_CAERE</name>
<dbReference type="InterPro" id="IPR053295">
    <property type="entry name" value="Innate_immunity_reg"/>
</dbReference>
<dbReference type="InParanoid" id="E3LCH8"/>
<dbReference type="CTD" id="9825046"/>
<dbReference type="eggNOG" id="KOG4297">
    <property type="taxonomic scope" value="Eukaryota"/>
</dbReference>
<reference evidence="3" key="1">
    <citation type="submission" date="2007-07" db="EMBL/GenBank/DDBJ databases">
        <title>PCAP assembly of the Caenorhabditis remanei genome.</title>
        <authorList>
            <consortium name="The Caenorhabditis remanei Sequencing Consortium"/>
            <person name="Wilson R.K."/>
        </authorList>
    </citation>
    <scope>NUCLEOTIDE SEQUENCE [LARGE SCALE GENOMIC DNA]</scope>
    <source>
        <strain evidence="3">PB4641</strain>
    </source>
</reference>
<evidence type="ECO:0000256" key="1">
    <source>
        <dbReference type="SAM" id="Phobius"/>
    </source>
</evidence>
<dbReference type="STRING" id="31234.E3LCH8"/>
<dbReference type="PROSITE" id="PS50234">
    <property type="entry name" value="VWFA"/>
    <property type="match status" value="1"/>
</dbReference>
<protein>
    <recommendedName>
        <fullName evidence="2">VWFA domain-containing protein</fullName>
    </recommendedName>
</protein>
<dbReference type="PANTHER" id="PTHR47324">
    <property type="entry name" value="PROTEIN IRG-7-RELATED"/>
    <property type="match status" value="1"/>
</dbReference>
<organism evidence="4">
    <name type="scientific">Caenorhabditis remanei</name>
    <name type="common">Caenorhabditis vulgaris</name>
    <dbReference type="NCBI Taxonomy" id="31234"/>
    <lineage>
        <taxon>Eukaryota</taxon>
        <taxon>Metazoa</taxon>
        <taxon>Ecdysozoa</taxon>
        <taxon>Nematoda</taxon>
        <taxon>Chromadorea</taxon>
        <taxon>Rhabditida</taxon>
        <taxon>Rhabditina</taxon>
        <taxon>Rhabditomorpha</taxon>
        <taxon>Rhabditoidea</taxon>
        <taxon>Rhabditidae</taxon>
        <taxon>Peloderinae</taxon>
        <taxon>Caenorhabditis</taxon>
    </lineage>
</organism>
<dbReference type="AlphaFoldDB" id="E3LCH8"/>
<dbReference type="EMBL" id="DS268407">
    <property type="protein sequence ID" value="EFO82857.1"/>
    <property type="molecule type" value="Genomic_DNA"/>
</dbReference>
<dbReference type="Proteomes" id="UP000008281">
    <property type="component" value="Unassembled WGS sequence"/>
</dbReference>
<feature type="domain" description="VWFA" evidence="2">
    <location>
        <begin position="1"/>
        <end position="157"/>
    </location>
</feature>
<dbReference type="InterPro" id="IPR036465">
    <property type="entry name" value="vWFA_dom_sf"/>
</dbReference>
<dbReference type="OMA" id="HIMHAES"/>